<gene>
    <name evidence="2" type="ORF">SCARUB_04332</name>
</gene>
<feature type="compositionally biased region" description="Acidic residues" evidence="1">
    <location>
        <begin position="69"/>
        <end position="87"/>
    </location>
</feature>
<organism evidence="2 3">
    <name type="scientific">Candidatus Scalindua rubra</name>
    <dbReference type="NCBI Taxonomy" id="1872076"/>
    <lineage>
        <taxon>Bacteria</taxon>
        <taxon>Pseudomonadati</taxon>
        <taxon>Planctomycetota</taxon>
        <taxon>Candidatus Brocadiia</taxon>
        <taxon>Candidatus Brocadiales</taxon>
        <taxon>Candidatus Scalinduaceae</taxon>
        <taxon>Candidatus Scalindua</taxon>
    </lineage>
</organism>
<dbReference type="Proteomes" id="UP000094056">
    <property type="component" value="Unassembled WGS sequence"/>
</dbReference>
<feature type="region of interest" description="Disordered" evidence="1">
    <location>
        <begin position="65"/>
        <end position="87"/>
    </location>
</feature>
<sequence>MFNELLKLHRLYDNKLEDYFCELTLAYGLGWRRPISTGNSVNWDEIWWKAREVLLCVICEEVPAQSSESDNEDTEPAQPSESEDEDIDPVAISEDIEHDFFFQGWVRNRIAKASEWLKRNVYGFNITYREINEDSSFATGIFIKKYLHKWNPVIQTKKGKKGLSLSFYLSKTIYGDRFSVYKTKGNPKTSHVKLFPNAFSESLYFKEILHKEYNLEIQKVEDRICPNGHDYQDNRCPKCNLQYDTFTHKTTLSESTVIFKKDVIYHSVFKLHCSKCDNYYPLVNFWTNPITTFKNCPICDQERPQRWANVYSNKRINVYPIEQNTENIVNSFKNDFDKLQSSDKESICRAIIGEEKCTSNLKFLDLFVFFNSMSFEKVWNKLKSAKDIPKKEEVQRLHSYVLSNPHAFRSQDLNQHKKNIQEIQESLKKEFNKIPEVYKDKLCNVLLEKDAVLITDEEYCKVFELFLENNLTDVFNTLNKSGYKCQIPIEITHFYHRVQDIKKEFKNNINP</sequence>
<name>A0A1E3X4L9_9BACT</name>
<dbReference type="AlphaFoldDB" id="A0A1E3X4L9"/>
<dbReference type="EMBL" id="MAYW01000208">
    <property type="protein sequence ID" value="ODS30557.1"/>
    <property type="molecule type" value="Genomic_DNA"/>
</dbReference>
<accession>A0A1E3X4L9</accession>
<evidence type="ECO:0000313" key="2">
    <source>
        <dbReference type="EMBL" id="ODS30557.1"/>
    </source>
</evidence>
<reference evidence="2 3" key="1">
    <citation type="submission" date="2016-07" db="EMBL/GenBank/DDBJ databases">
        <title>Draft genome of Scalindua rubra, obtained from a brine-seawater interface in the Red Sea, sheds light on salt adaptation in anammox bacteria.</title>
        <authorList>
            <person name="Speth D.R."/>
            <person name="Lagkouvardos I."/>
            <person name="Wang Y."/>
            <person name="Qian P.-Y."/>
            <person name="Dutilh B.E."/>
            <person name="Jetten M.S."/>
        </authorList>
    </citation>
    <scope>NUCLEOTIDE SEQUENCE [LARGE SCALE GENOMIC DNA]</scope>
    <source>
        <strain evidence="2">BSI-1</strain>
    </source>
</reference>
<evidence type="ECO:0000313" key="3">
    <source>
        <dbReference type="Proteomes" id="UP000094056"/>
    </source>
</evidence>
<evidence type="ECO:0000256" key="1">
    <source>
        <dbReference type="SAM" id="MobiDB-lite"/>
    </source>
</evidence>
<comment type="caution">
    <text evidence="2">The sequence shown here is derived from an EMBL/GenBank/DDBJ whole genome shotgun (WGS) entry which is preliminary data.</text>
</comment>
<proteinExistence type="predicted"/>
<protein>
    <submittedName>
        <fullName evidence="2">Uncharacterized protein</fullName>
    </submittedName>
</protein>